<evidence type="ECO:0000313" key="3">
    <source>
        <dbReference type="EMBL" id="EDW04210.1"/>
    </source>
</evidence>
<name>B4JCP6_DROGR</name>
<keyword evidence="1" id="KW-0175">Coiled coil</keyword>
<dbReference type="InterPro" id="IPR000580">
    <property type="entry name" value="TSC22/Bun"/>
</dbReference>
<dbReference type="OMA" id="IEQAMPN"/>
<dbReference type="OrthoDB" id="8961796at2759"/>
<dbReference type="CDD" id="cd21936">
    <property type="entry name" value="ZIP_TSC22D"/>
    <property type="match status" value="1"/>
</dbReference>
<reference evidence="3 4" key="1">
    <citation type="journal article" date="2007" name="Nature">
        <title>Evolution of genes and genomes on the Drosophila phylogeny.</title>
        <authorList>
            <consortium name="Drosophila 12 Genomes Consortium"/>
            <person name="Clark A.G."/>
            <person name="Eisen M.B."/>
            <person name="Smith D.R."/>
            <person name="Bergman C.M."/>
            <person name="Oliver B."/>
            <person name="Markow T.A."/>
            <person name="Kaufman T.C."/>
            <person name="Kellis M."/>
            <person name="Gelbart W."/>
            <person name="Iyer V.N."/>
            <person name="Pollard D.A."/>
            <person name="Sackton T.B."/>
            <person name="Larracuente A.M."/>
            <person name="Singh N.D."/>
            <person name="Abad J.P."/>
            <person name="Abt D.N."/>
            <person name="Adryan B."/>
            <person name="Aguade M."/>
            <person name="Akashi H."/>
            <person name="Anderson W.W."/>
            <person name="Aquadro C.F."/>
            <person name="Ardell D.H."/>
            <person name="Arguello R."/>
            <person name="Artieri C.G."/>
            <person name="Barbash D.A."/>
            <person name="Barker D."/>
            <person name="Barsanti P."/>
            <person name="Batterham P."/>
            <person name="Batzoglou S."/>
            <person name="Begun D."/>
            <person name="Bhutkar A."/>
            <person name="Blanco E."/>
            <person name="Bosak S.A."/>
            <person name="Bradley R.K."/>
            <person name="Brand A.D."/>
            <person name="Brent M.R."/>
            <person name="Brooks A.N."/>
            <person name="Brown R.H."/>
            <person name="Butlin R.K."/>
            <person name="Caggese C."/>
            <person name="Calvi B.R."/>
            <person name="Bernardo de Carvalho A."/>
            <person name="Caspi A."/>
            <person name="Castrezana S."/>
            <person name="Celniker S.E."/>
            <person name="Chang J.L."/>
            <person name="Chapple C."/>
            <person name="Chatterji S."/>
            <person name="Chinwalla A."/>
            <person name="Civetta A."/>
            <person name="Clifton S.W."/>
            <person name="Comeron J.M."/>
            <person name="Costello J.C."/>
            <person name="Coyne J.A."/>
            <person name="Daub J."/>
            <person name="David R.G."/>
            <person name="Delcher A.L."/>
            <person name="Delehaunty K."/>
            <person name="Do C.B."/>
            <person name="Ebling H."/>
            <person name="Edwards K."/>
            <person name="Eickbush T."/>
            <person name="Evans J.D."/>
            <person name="Filipski A."/>
            <person name="Findeiss S."/>
            <person name="Freyhult E."/>
            <person name="Fulton L."/>
            <person name="Fulton R."/>
            <person name="Garcia A.C."/>
            <person name="Gardiner A."/>
            <person name="Garfield D.A."/>
            <person name="Garvin B.E."/>
            <person name="Gibson G."/>
            <person name="Gilbert D."/>
            <person name="Gnerre S."/>
            <person name="Godfrey J."/>
            <person name="Good R."/>
            <person name="Gotea V."/>
            <person name="Gravely B."/>
            <person name="Greenberg A.J."/>
            <person name="Griffiths-Jones S."/>
            <person name="Gross S."/>
            <person name="Guigo R."/>
            <person name="Gustafson E.A."/>
            <person name="Haerty W."/>
            <person name="Hahn M.W."/>
            <person name="Halligan D.L."/>
            <person name="Halpern A.L."/>
            <person name="Halter G.M."/>
            <person name="Han M.V."/>
            <person name="Heger A."/>
            <person name="Hillier L."/>
            <person name="Hinrichs A.S."/>
            <person name="Holmes I."/>
            <person name="Hoskins R.A."/>
            <person name="Hubisz M.J."/>
            <person name="Hultmark D."/>
            <person name="Huntley M.A."/>
            <person name="Jaffe D.B."/>
            <person name="Jagadeeshan S."/>
            <person name="Jeck W.R."/>
            <person name="Johnson J."/>
            <person name="Jones C.D."/>
            <person name="Jordan W.C."/>
            <person name="Karpen G.H."/>
            <person name="Kataoka E."/>
            <person name="Keightley P.D."/>
            <person name="Kheradpour P."/>
            <person name="Kirkness E.F."/>
            <person name="Koerich L.B."/>
            <person name="Kristiansen K."/>
            <person name="Kudrna D."/>
            <person name="Kulathinal R.J."/>
            <person name="Kumar S."/>
            <person name="Kwok R."/>
            <person name="Lander E."/>
            <person name="Langley C.H."/>
            <person name="Lapoint R."/>
            <person name="Lazzaro B.P."/>
            <person name="Lee S.J."/>
            <person name="Levesque L."/>
            <person name="Li R."/>
            <person name="Lin C.F."/>
            <person name="Lin M.F."/>
            <person name="Lindblad-Toh K."/>
            <person name="Llopart A."/>
            <person name="Long M."/>
            <person name="Low L."/>
            <person name="Lozovsky E."/>
            <person name="Lu J."/>
            <person name="Luo M."/>
            <person name="Machado C.A."/>
            <person name="Makalowski W."/>
            <person name="Marzo M."/>
            <person name="Matsuda M."/>
            <person name="Matzkin L."/>
            <person name="McAllister B."/>
            <person name="McBride C.S."/>
            <person name="McKernan B."/>
            <person name="McKernan K."/>
            <person name="Mendez-Lago M."/>
            <person name="Minx P."/>
            <person name="Mollenhauer M.U."/>
            <person name="Montooth K."/>
            <person name="Mount S.M."/>
            <person name="Mu X."/>
            <person name="Myers E."/>
            <person name="Negre B."/>
            <person name="Newfeld S."/>
            <person name="Nielsen R."/>
            <person name="Noor M.A."/>
            <person name="O'Grady P."/>
            <person name="Pachter L."/>
            <person name="Papaceit M."/>
            <person name="Parisi M.J."/>
            <person name="Parisi M."/>
            <person name="Parts L."/>
            <person name="Pedersen J.S."/>
            <person name="Pesole G."/>
            <person name="Phillippy A.M."/>
            <person name="Ponting C.P."/>
            <person name="Pop M."/>
            <person name="Porcelli D."/>
            <person name="Powell J.R."/>
            <person name="Prohaska S."/>
            <person name="Pruitt K."/>
            <person name="Puig M."/>
            <person name="Quesneville H."/>
            <person name="Ram K.R."/>
            <person name="Rand D."/>
            <person name="Rasmussen M.D."/>
            <person name="Reed L.K."/>
            <person name="Reenan R."/>
            <person name="Reily A."/>
            <person name="Remington K.A."/>
            <person name="Rieger T.T."/>
            <person name="Ritchie M.G."/>
            <person name="Robin C."/>
            <person name="Rogers Y.H."/>
            <person name="Rohde C."/>
            <person name="Rozas J."/>
            <person name="Rubenfield M.J."/>
            <person name="Ruiz A."/>
            <person name="Russo S."/>
            <person name="Salzberg S.L."/>
            <person name="Sanchez-Gracia A."/>
            <person name="Saranga D.J."/>
            <person name="Sato H."/>
            <person name="Schaeffer S.W."/>
            <person name="Schatz M.C."/>
            <person name="Schlenke T."/>
            <person name="Schwartz R."/>
            <person name="Segarra C."/>
            <person name="Singh R.S."/>
            <person name="Sirot L."/>
            <person name="Sirota M."/>
            <person name="Sisneros N.B."/>
            <person name="Smith C.D."/>
            <person name="Smith T.F."/>
            <person name="Spieth J."/>
            <person name="Stage D.E."/>
            <person name="Stark A."/>
            <person name="Stephan W."/>
            <person name="Strausberg R.L."/>
            <person name="Strempel S."/>
            <person name="Sturgill D."/>
            <person name="Sutton G."/>
            <person name="Sutton G.G."/>
            <person name="Tao W."/>
            <person name="Teichmann S."/>
            <person name="Tobari Y.N."/>
            <person name="Tomimura Y."/>
            <person name="Tsolas J.M."/>
            <person name="Valente V.L."/>
            <person name="Venter E."/>
            <person name="Venter J.C."/>
            <person name="Vicario S."/>
            <person name="Vieira F.G."/>
            <person name="Vilella A.J."/>
            <person name="Villasante A."/>
            <person name="Walenz B."/>
            <person name="Wang J."/>
            <person name="Wasserman M."/>
            <person name="Watts T."/>
            <person name="Wilson D."/>
            <person name="Wilson R.K."/>
            <person name="Wing R.A."/>
            <person name="Wolfner M.F."/>
            <person name="Wong A."/>
            <person name="Wong G.K."/>
            <person name="Wu C.I."/>
            <person name="Wu G."/>
            <person name="Yamamoto D."/>
            <person name="Yang H.P."/>
            <person name="Yang S.P."/>
            <person name="Yorke J.A."/>
            <person name="Yoshida K."/>
            <person name="Zdobnov E."/>
            <person name="Zhang P."/>
            <person name="Zhang Y."/>
            <person name="Zimin A.V."/>
            <person name="Baldwin J."/>
            <person name="Abdouelleil A."/>
            <person name="Abdulkadir J."/>
            <person name="Abebe A."/>
            <person name="Abera B."/>
            <person name="Abreu J."/>
            <person name="Acer S.C."/>
            <person name="Aftuck L."/>
            <person name="Alexander A."/>
            <person name="An P."/>
            <person name="Anderson E."/>
            <person name="Anderson S."/>
            <person name="Arachi H."/>
            <person name="Azer M."/>
            <person name="Bachantsang P."/>
            <person name="Barry A."/>
            <person name="Bayul T."/>
            <person name="Berlin A."/>
            <person name="Bessette D."/>
            <person name="Bloom T."/>
            <person name="Blye J."/>
            <person name="Boguslavskiy L."/>
            <person name="Bonnet C."/>
            <person name="Boukhgalter B."/>
            <person name="Bourzgui I."/>
            <person name="Brown A."/>
            <person name="Cahill P."/>
            <person name="Channer S."/>
            <person name="Cheshatsang Y."/>
            <person name="Chuda L."/>
            <person name="Citroen M."/>
            <person name="Collymore A."/>
            <person name="Cooke P."/>
            <person name="Costello M."/>
            <person name="D'Aco K."/>
            <person name="Daza R."/>
            <person name="De Haan G."/>
            <person name="DeGray S."/>
            <person name="DeMaso C."/>
            <person name="Dhargay N."/>
            <person name="Dooley K."/>
            <person name="Dooley E."/>
            <person name="Doricent M."/>
            <person name="Dorje P."/>
            <person name="Dorjee K."/>
            <person name="Dupes A."/>
            <person name="Elong R."/>
            <person name="Falk J."/>
            <person name="Farina A."/>
            <person name="Faro S."/>
            <person name="Ferguson D."/>
            <person name="Fisher S."/>
            <person name="Foley C.D."/>
            <person name="Franke A."/>
            <person name="Friedrich D."/>
            <person name="Gadbois L."/>
            <person name="Gearin G."/>
            <person name="Gearin C.R."/>
            <person name="Giannoukos G."/>
            <person name="Goode T."/>
            <person name="Graham J."/>
            <person name="Grandbois E."/>
            <person name="Grewal S."/>
            <person name="Gyaltsen K."/>
            <person name="Hafez N."/>
            <person name="Hagos B."/>
            <person name="Hall J."/>
            <person name="Henson C."/>
            <person name="Hollinger A."/>
            <person name="Honan T."/>
            <person name="Huard M.D."/>
            <person name="Hughes L."/>
            <person name="Hurhula B."/>
            <person name="Husby M.E."/>
            <person name="Kamat A."/>
            <person name="Kanga B."/>
            <person name="Kashin S."/>
            <person name="Khazanovich D."/>
            <person name="Kisner P."/>
            <person name="Lance K."/>
            <person name="Lara M."/>
            <person name="Lee W."/>
            <person name="Lennon N."/>
            <person name="Letendre F."/>
            <person name="LeVine R."/>
            <person name="Lipovsky A."/>
            <person name="Liu X."/>
            <person name="Liu J."/>
            <person name="Liu S."/>
            <person name="Lokyitsang T."/>
            <person name="Lokyitsang Y."/>
            <person name="Lubonja R."/>
            <person name="Lui A."/>
            <person name="MacDonald P."/>
            <person name="Magnisalis V."/>
            <person name="Maru K."/>
            <person name="Matthews C."/>
            <person name="McCusker W."/>
            <person name="McDonough S."/>
            <person name="Mehta T."/>
            <person name="Meldrim J."/>
            <person name="Meneus L."/>
            <person name="Mihai O."/>
            <person name="Mihalev A."/>
            <person name="Mihova T."/>
            <person name="Mittelman R."/>
            <person name="Mlenga V."/>
            <person name="Montmayeur A."/>
            <person name="Mulrain L."/>
            <person name="Navidi A."/>
            <person name="Naylor J."/>
            <person name="Negash T."/>
            <person name="Nguyen T."/>
            <person name="Nguyen N."/>
            <person name="Nicol R."/>
            <person name="Norbu C."/>
            <person name="Norbu N."/>
            <person name="Novod N."/>
            <person name="O'Neill B."/>
            <person name="Osman S."/>
            <person name="Markiewicz E."/>
            <person name="Oyono O.L."/>
            <person name="Patti C."/>
            <person name="Phunkhang P."/>
            <person name="Pierre F."/>
            <person name="Priest M."/>
            <person name="Raghuraman S."/>
            <person name="Rege F."/>
            <person name="Reyes R."/>
            <person name="Rise C."/>
            <person name="Rogov P."/>
            <person name="Ross K."/>
            <person name="Ryan E."/>
            <person name="Settipalli S."/>
            <person name="Shea T."/>
            <person name="Sherpa N."/>
            <person name="Shi L."/>
            <person name="Shih D."/>
            <person name="Sparrow T."/>
            <person name="Spaulding J."/>
            <person name="Stalker J."/>
            <person name="Stange-Thomann N."/>
            <person name="Stavropoulos S."/>
            <person name="Stone C."/>
            <person name="Strader C."/>
            <person name="Tesfaye S."/>
            <person name="Thomson T."/>
            <person name="Thoulutsang Y."/>
            <person name="Thoulutsang D."/>
            <person name="Topham K."/>
            <person name="Topping I."/>
            <person name="Tsamla T."/>
            <person name="Vassiliev H."/>
            <person name="Vo A."/>
            <person name="Wangchuk T."/>
            <person name="Wangdi T."/>
            <person name="Weiand M."/>
            <person name="Wilkinson J."/>
            <person name="Wilson A."/>
            <person name="Yadav S."/>
            <person name="Young G."/>
            <person name="Yu Q."/>
            <person name="Zembek L."/>
            <person name="Zhong D."/>
            <person name="Zimmer A."/>
            <person name="Zwirko Z."/>
            <person name="Jaffe D.B."/>
            <person name="Alvarez P."/>
            <person name="Brockman W."/>
            <person name="Butler J."/>
            <person name="Chin C."/>
            <person name="Gnerre S."/>
            <person name="Grabherr M."/>
            <person name="Kleber M."/>
            <person name="Mauceli E."/>
            <person name="MacCallum I."/>
        </authorList>
    </citation>
    <scope>NUCLEOTIDE SEQUENCE [LARGE SCALE GENOMIC DNA]</scope>
    <source>
        <strain evidence="4">Tucson 15287-2541.00</strain>
    </source>
</reference>
<sequence>MMGTMSLRQPENWLYEIWQKGYDSPCYVMVPNAKDLVKSHLMIAVREEVEVLKERISELMDKISNLELENNILKSNIAPETLQQLQMQLQITGSQQPAAVAAPPATPAIQAAPASTVAVTSPASSASAPTENGTDNNGTGVDATVTATAAASAIEAAAQPAAAVAAVSTNGPMS</sequence>
<dbReference type="Gene3D" id="1.20.5.490">
    <property type="entry name" value="Single helix bin"/>
    <property type="match status" value="1"/>
</dbReference>
<accession>B4JCP6</accession>
<feature type="compositionally biased region" description="Low complexity" evidence="2">
    <location>
        <begin position="120"/>
        <end position="130"/>
    </location>
</feature>
<feature type="region of interest" description="Disordered" evidence="2">
    <location>
        <begin position="120"/>
        <end position="141"/>
    </location>
</feature>
<dbReference type="GO" id="GO:0008284">
    <property type="term" value="P:positive regulation of cell population proliferation"/>
    <property type="evidence" value="ECO:0007669"/>
    <property type="project" value="TreeGrafter"/>
</dbReference>
<dbReference type="InParanoid" id="B4JCP6"/>
<dbReference type="STRING" id="7222.B4JCP6"/>
<dbReference type="HOGENOM" id="CLU_109963_0_0_1"/>
<evidence type="ECO:0000313" key="4">
    <source>
        <dbReference type="Proteomes" id="UP000001070"/>
    </source>
</evidence>
<gene>
    <name evidence="3" type="primary">Dgri\GH11674</name>
    <name evidence="3" type="ORF">Dgri_GH11674</name>
</gene>
<evidence type="ECO:0000256" key="1">
    <source>
        <dbReference type="SAM" id="Coils"/>
    </source>
</evidence>
<dbReference type="GO" id="GO:0005634">
    <property type="term" value="C:nucleus"/>
    <property type="evidence" value="ECO:0007669"/>
    <property type="project" value="TreeGrafter"/>
</dbReference>
<proteinExistence type="predicted"/>
<protein>
    <submittedName>
        <fullName evidence="3">GH11674</fullName>
    </submittedName>
</protein>
<dbReference type="eggNOG" id="KOG4797">
    <property type="taxonomic scope" value="Eukaryota"/>
</dbReference>
<dbReference type="PANTHER" id="PTHR46745">
    <property type="entry name" value="TSC22 DOMAIN FAMILY PROTEIN 1"/>
    <property type="match status" value="1"/>
</dbReference>
<dbReference type="Pfam" id="PF01166">
    <property type="entry name" value="TSC22"/>
    <property type="match status" value="1"/>
</dbReference>
<feature type="coiled-coil region" evidence="1">
    <location>
        <begin position="42"/>
        <end position="76"/>
    </location>
</feature>
<keyword evidence="4" id="KW-1185">Reference proteome</keyword>
<evidence type="ECO:0000256" key="2">
    <source>
        <dbReference type="SAM" id="MobiDB-lite"/>
    </source>
</evidence>
<organism evidence="4">
    <name type="scientific">Drosophila grimshawi</name>
    <name type="common">Hawaiian fruit fly</name>
    <name type="synonym">Idiomyia grimshawi</name>
    <dbReference type="NCBI Taxonomy" id="7222"/>
    <lineage>
        <taxon>Eukaryota</taxon>
        <taxon>Metazoa</taxon>
        <taxon>Ecdysozoa</taxon>
        <taxon>Arthropoda</taxon>
        <taxon>Hexapoda</taxon>
        <taxon>Insecta</taxon>
        <taxon>Pterygota</taxon>
        <taxon>Neoptera</taxon>
        <taxon>Endopterygota</taxon>
        <taxon>Diptera</taxon>
        <taxon>Brachycera</taxon>
        <taxon>Muscomorpha</taxon>
        <taxon>Ephydroidea</taxon>
        <taxon>Drosophilidae</taxon>
        <taxon>Drosophila</taxon>
        <taxon>Hawaiian Drosophila</taxon>
    </lineage>
</organism>
<dbReference type="GO" id="GO:0005829">
    <property type="term" value="C:cytosol"/>
    <property type="evidence" value="ECO:0007669"/>
    <property type="project" value="TreeGrafter"/>
</dbReference>
<dbReference type="SUPFAM" id="SSF58026">
    <property type="entry name" value="Delta-sleep-inducing peptide immunoreactive peptide"/>
    <property type="match status" value="1"/>
</dbReference>
<dbReference type="GO" id="GO:0006357">
    <property type="term" value="P:regulation of transcription by RNA polymerase II"/>
    <property type="evidence" value="ECO:0007669"/>
    <property type="project" value="InterPro"/>
</dbReference>
<dbReference type="Proteomes" id="UP000001070">
    <property type="component" value="Unassembled WGS sequence"/>
</dbReference>
<dbReference type="PANTHER" id="PTHR46745:SF1">
    <property type="entry name" value="TSC22 DOMAIN FAMILY PROTEIN 1"/>
    <property type="match status" value="1"/>
</dbReference>
<dbReference type="AlphaFoldDB" id="B4JCP6"/>
<dbReference type="GO" id="GO:0043066">
    <property type="term" value="P:negative regulation of apoptotic process"/>
    <property type="evidence" value="ECO:0007669"/>
    <property type="project" value="TreeGrafter"/>
</dbReference>
<dbReference type="EMBL" id="CH916368">
    <property type="protein sequence ID" value="EDW04210.1"/>
    <property type="molecule type" value="Genomic_DNA"/>
</dbReference>